<reference evidence="1 2" key="1">
    <citation type="journal article" date="2018" name="Nat. Genet.">
        <title>The Rosa genome provides new insights in the design of modern roses.</title>
        <authorList>
            <person name="Bendahmane M."/>
        </authorList>
    </citation>
    <scope>NUCLEOTIDE SEQUENCE [LARGE SCALE GENOMIC DNA]</scope>
    <source>
        <strain evidence="2">cv. Old Blush</strain>
    </source>
</reference>
<sequence length="73" mass="8367">MKCKEVQPTRVNKTSECRKLPAMTFLSSNAYSSYSESDNQVRPLEMESQRAFYPYKVGHLSLIEMQIKAGQTC</sequence>
<gene>
    <name evidence="1" type="ORF">RchiOBHm_Chr2g0175111</name>
</gene>
<protein>
    <submittedName>
        <fullName evidence="1">Uncharacterized protein</fullName>
    </submittedName>
</protein>
<name>A0A2P6S6A6_ROSCH</name>
<dbReference type="AlphaFoldDB" id="A0A2P6S6A6"/>
<proteinExistence type="predicted"/>
<accession>A0A2P6S6A6</accession>
<dbReference type="EMBL" id="PDCK01000040">
    <property type="protein sequence ID" value="PRQ54220.1"/>
    <property type="molecule type" value="Genomic_DNA"/>
</dbReference>
<evidence type="ECO:0000313" key="2">
    <source>
        <dbReference type="Proteomes" id="UP000238479"/>
    </source>
</evidence>
<organism evidence="1 2">
    <name type="scientific">Rosa chinensis</name>
    <name type="common">China rose</name>
    <dbReference type="NCBI Taxonomy" id="74649"/>
    <lineage>
        <taxon>Eukaryota</taxon>
        <taxon>Viridiplantae</taxon>
        <taxon>Streptophyta</taxon>
        <taxon>Embryophyta</taxon>
        <taxon>Tracheophyta</taxon>
        <taxon>Spermatophyta</taxon>
        <taxon>Magnoliopsida</taxon>
        <taxon>eudicotyledons</taxon>
        <taxon>Gunneridae</taxon>
        <taxon>Pentapetalae</taxon>
        <taxon>rosids</taxon>
        <taxon>fabids</taxon>
        <taxon>Rosales</taxon>
        <taxon>Rosaceae</taxon>
        <taxon>Rosoideae</taxon>
        <taxon>Rosoideae incertae sedis</taxon>
        <taxon>Rosa</taxon>
    </lineage>
</organism>
<keyword evidence="2" id="KW-1185">Reference proteome</keyword>
<dbReference type="Proteomes" id="UP000238479">
    <property type="component" value="Chromosome 2"/>
</dbReference>
<comment type="caution">
    <text evidence="1">The sequence shown here is derived from an EMBL/GenBank/DDBJ whole genome shotgun (WGS) entry which is preliminary data.</text>
</comment>
<dbReference type="Gramene" id="PRQ54220">
    <property type="protein sequence ID" value="PRQ54220"/>
    <property type="gene ID" value="RchiOBHm_Chr2g0175111"/>
</dbReference>
<evidence type="ECO:0000313" key="1">
    <source>
        <dbReference type="EMBL" id="PRQ54220.1"/>
    </source>
</evidence>